<proteinExistence type="predicted"/>
<gene>
    <name evidence="1" type="ORF">CL2_15230</name>
</gene>
<reference evidence="1 2" key="1">
    <citation type="submission" date="2010-03" db="EMBL/GenBank/DDBJ databases">
        <title>The genome sequence of Clostridiales sp. SSC/2.</title>
        <authorList>
            <consortium name="metaHIT consortium -- http://www.metahit.eu/"/>
            <person name="Pajon A."/>
            <person name="Turner K."/>
            <person name="Parkhill J."/>
            <person name="Duncan S."/>
            <person name="Flint H."/>
        </authorList>
    </citation>
    <scope>NUCLEOTIDE SEQUENCE [LARGE SCALE GENOMIC DNA]</scope>
    <source>
        <strain evidence="1 2">SSC/2</strain>
    </source>
</reference>
<organism evidence="1 2">
    <name type="scientific">Anaerostipes hadrus</name>
    <dbReference type="NCBI Taxonomy" id="649756"/>
    <lineage>
        <taxon>Bacteria</taxon>
        <taxon>Bacillati</taxon>
        <taxon>Bacillota</taxon>
        <taxon>Clostridia</taxon>
        <taxon>Lachnospirales</taxon>
        <taxon>Lachnospiraceae</taxon>
        <taxon>Anaerostipes</taxon>
    </lineage>
</organism>
<dbReference type="KEGG" id="bprl:CL2_15230"/>
<evidence type="ECO:0000313" key="2">
    <source>
        <dbReference type="Proteomes" id="UP000008960"/>
    </source>
</evidence>
<sequence>MATRQELQTKLEEILGGRHVYFQPPESTKMEYPAIVFSMKDRRITYADDTVYSMNNTYELIVIGRLPNDDLISKLLSLPYCTYERQYKSDNLYHDVLNLYF</sequence>
<dbReference type="RefSeq" id="WP_008390850.1">
    <property type="nucleotide sequence ID" value="NC_021016.1"/>
</dbReference>
<dbReference type="EMBL" id="FP929061">
    <property type="protein sequence ID" value="CBL38464.1"/>
    <property type="molecule type" value="Genomic_DNA"/>
</dbReference>
<dbReference type="Proteomes" id="UP000008960">
    <property type="component" value="Chromosome"/>
</dbReference>
<accession>D4N0R9</accession>
<reference evidence="1 2" key="2">
    <citation type="submission" date="2010-03" db="EMBL/GenBank/DDBJ databases">
        <authorList>
            <person name="Pajon A."/>
        </authorList>
    </citation>
    <scope>NUCLEOTIDE SEQUENCE [LARGE SCALE GENOMIC DNA]</scope>
    <source>
        <strain evidence="1 2">SSC/2</strain>
    </source>
</reference>
<protein>
    <submittedName>
        <fullName evidence="1">Uncharacterized protein</fullName>
    </submittedName>
</protein>
<evidence type="ECO:0000313" key="1">
    <source>
        <dbReference type="EMBL" id="CBL38464.1"/>
    </source>
</evidence>
<name>D4N0R9_ANAHA</name>
<dbReference type="AlphaFoldDB" id="D4N0R9"/>